<dbReference type="Gene3D" id="3.90.180.10">
    <property type="entry name" value="Medium-chain alcohol dehydrogenases, catalytic domain"/>
    <property type="match status" value="1"/>
</dbReference>
<feature type="domain" description="Alcohol dehydrogenase-like C-terminal" evidence="2">
    <location>
        <begin position="171"/>
        <end position="290"/>
    </location>
</feature>
<evidence type="ECO:0000259" key="3">
    <source>
        <dbReference type="Pfam" id="PF16884"/>
    </source>
</evidence>
<dbReference type="GO" id="GO:0016628">
    <property type="term" value="F:oxidoreductase activity, acting on the CH-CH group of donors, NAD or NADP as acceptor"/>
    <property type="evidence" value="ECO:0007669"/>
    <property type="project" value="InterPro"/>
</dbReference>
<keyword evidence="1" id="KW-0560">Oxidoreductase</keyword>
<proteinExistence type="predicted"/>
<feature type="domain" description="Oxidoreductase N-terminal" evidence="3">
    <location>
        <begin position="28"/>
        <end position="120"/>
    </location>
</feature>
<dbReference type="Proteomes" id="UP001161017">
    <property type="component" value="Unassembled WGS sequence"/>
</dbReference>
<evidence type="ECO:0000313" key="5">
    <source>
        <dbReference type="Proteomes" id="UP001161017"/>
    </source>
</evidence>
<evidence type="ECO:0000256" key="1">
    <source>
        <dbReference type="ARBA" id="ARBA00023002"/>
    </source>
</evidence>
<dbReference type="CDD" id="cd05288">
    <property type="entry name" value="PGDH"/>
    <property type="match status" value="1"/>
</dbReference>
<evidence type="ECO:0000259" key="2">
    <source>
        <dbReference type="Pfam" id="PF00107"/>
    </source>
</evidence>
<dbReference type="InterPro" id="IPR013149">
    <property type="entry name" value="ADH-like_C"/>
</dbReference>
<dbReference type="AlphaFoldDB" id="A0AA43QHY0"/>
<comment type="caution">
    <text evidence="4">The sequence shown here is derived from an EMBL/GenBank/DDBJ whole genome shotgun (WGS) entry which is preliminary data.</text>
</comment>
<dbReference type="Gene3D" id="3.40.50.720">
    <property type="entry name" value="NAD(P)-binding Rossmann-like Domain"/>
    <property type="match status" value="1"/>
</dbReference>
<organism evidence="4 5">
    <name type="scientific">Ramalina farinacea</name>
    <dbReference type="NCBI Taxonomy" id="258253"/>
    <lineage>
        <taxon>Eukaryota</taxon>
        <taxon>Fungi</taxon>
        <taxon>Dikarya</taxon>
        <taxon>Ascomycota</taxon>
        <taxon>Pezizomycotina</taxon>
        <taxon>Lecanoromycetes</taxon>
        <taxon>OSLEUM clade</taxon>
        <taxon>Lecanoromycetidae</taxon>
        <taxon>Lecanorales</taxon>
        <taxon>Lecanorineae</taxon>
        <taxon>Ramalinaceae</taxon>
        <taxon>Ramalina</taxon>
    </lineage>
</organism>
<name>A0AA43QHY0_9LECA</name>
<dbReference type="SUPFAM" id="SSF50129">
    <property type="entry name" value="GroES-like"/>
    <property type="match status" value="1"/>
</dbReference>
<gene>
    <name evidence="4" type="primary">QOR1</name>
    <name evidence="4" type="ORF">OHK93_006130</name>
</gene>
<evidence type="ECO:0000313" key="4">
    <source>
        <dbReference type="EMBL" id="MDI1486868.1"/>
    </source>
</evidence>
<dbReference type="Pfam" id="PF00107">
    <property type="entry name" value="ADH_zinc_N"/>
    <property type="match status" value="1"/>
</dbReference>
<protein>
    <submittedName>
        <fullName evidence="4">Quinone oxidoreductase</fullName>
    </submittedName>
</protein>
<dbReference type="Pfam" id="PF16884">
    <property type="entry name" value="ADH_N_2"/>
    <property type="match status" value="1"/>
</dbReference>
<dbReference type="InterPro" id="IPR011032">
    <property type="entry name" value="GroES-like_sf"/>
</dbReference>
<dbReference type="InterPro" id="IPR036291">
    <property type="entry name" value="NAD(P)-bd_dom_sf"/>
</dbReference>
<reference evidence="4" key="1">
    <citation type="journal article" date="2023" name="Genome Biol. Evol.">
        <title>First Whole Genome Sequence and Flow Cytometry Genome Size Data for the Lichen-Forming Fungus Ramalina farinacea (Ascomycota).</title>
        <authorList>
            <person name="Llewellyn T."/>
            <person name="Mian S."/>
            <person name="Hill R."/>
            <person name="Leitch I.J."/>
            <person name="Gaya E."/>
        </authorList>
    </citation>
    <scope>NUCLEOTIDE SEQUENCE</scope>
    <source>
        <strain evidence="4">LIQ254RAFAR</strain>
    </source>
</reference>
<dbReference type="SUPFAM" id="SSF51735">
    <property type="entry name" value="NAD(P)-binding Rossmann-fold domains"/>
    <property type="match status" value="1"/>
</dbReference>
<dbReference type="InterPro" id="IPR041694">
    <property type="entry name" value="ADH_N_2"/>
</dbReference>
<accession>A0AA43QHY0</accession>
<dbReference type="FunFam" id="3.40.50.720:FF:000121">
    <property type="entry name" value="Prostaglandin reductase 2"/>
    <property type="match status" value="1"/>
</dbReference>
<dbReference type="PANTHER" id="PTHR43205">
    <property type="entry name" value="PROSTAGLANDIN REDUCTASE"/>
    <property type="match status" value="1"/>
</dbReference>
<keyword evidence="5" id="KW-1185">Reference proteome</keyword>
<dbReference type="PANTHER" id="PTHR43205:SF19">
    <property type="entry name" value="ENOYL REDUCTASE (ER) DOMAIN-CONTAINING PROTEIN"/>
    <property type="match status" value="1"/>
</dbReference>
<sequence length="360" mass="38905">MPLPTHSNRFILSHPPTDLPVLSGPSPTFSLQTSPLPSLSPDQVVLKTIFISNDPAQRAWITAGLDPARLYTPPVLPGQVMRSRNVATVLDSTSEKYQPGDLVMMSMGWIDHLVTDAGNVDRKIEKVPGLSETHFLGALGLTGLTALYGIRDIARATGGETVVVSGAAGATGSMVVQIAKHVIGVKRVIGIAGDEKKCRWVEGLGADVCLNYKEEGFREKMVEATPEYVEVYFDNVGGHILDFMLTRMKRFGRVAACGAITQYNKGEKDGLKNWFEVISNRIEIKGFVILDFIGAGKGPAAVGELVQAYKDGKIKLGDENETVVDTKFADVPKTWMMLFEGKNTGKLVTKITDGAVQGSL</sequence>
<dbReference type="EMBL" id="JAPUFD010000004">
    <property type="protein sequence ID" value="MDI1486868.1"/>
    <property type="molecule type" value="Genomic_DNA"/>
</dbReference>
<dbReference type="InterPro" id="IPR045010">
    <property type="entry name" value="MDR_fam"/>
</dbReference>